<dbReference type="RefSeq" id="WP_191806621.1">
    <property type="nucleotide sequence ID" value="NZ_JACSQD010000001.1"/>
</dbReference>
<keyword evidence="5" id="KW-1185">Reference proteome</keyword>
<keyword evidence="1" id="KW-0547">Nucleotide-binding</keyword>
<feature type="domain" description="ABC transporter" evidence="3">
    <location>
        <begin position="20"/>
        <end position="255"/>
    </location>
</feature>
<dbReference type="PROSITE" id="PS50893">
    <property type="entry name" value="ABC_TRANSPORTER_2"/>
    <property type="match status" value="1"/>
</dbReference>
<dbReference type="SMART" id="SM00382">
    <property type="entry name" value="AAA"/>
    <property type="match status" value="1"/>
</dbReference>
<dbReference type="InterPro" id="IPR003439">
    <property type="entry name" value="ABC_transporter-like_ATP-bd"/>
</dbReference>
<sequence>MSTVRTSAPASGRTVKQLQLSADRVTVTRGGKTLVDGVSCSLRPGTVTGILGPNGAGKSTLLYLLAGVLPADSGTVLLGEHPLTRISARERARSIALVEQSLPDDVAQPVRGVVALGRTPHRSLFAADGPGDSAAVERALTAAGAQRLAERMYPTLSGGERQRVQLARALAQEPSVLLLDEPTNHLDAAAQLETLDLLQDLAAEGLAVAAALHDINHAASSCSHLIVLSAGRVAAAGPAREILTPELIRRVYGVNATLLVHPATGRPLIALSR</sequence>
<accession>A0ABR8UNZ5</accession>
<organism evidence="4 5">
    <name type="scientific">Arthrobacter gallicola</name>
    <dbReference type="NCBI Taxonomy" id="2762225"/>
    <lineage>
        <taxon>Bacteria</taxon>
        <taxon>Bacillati</taxon>
        <taxon>Actinomycetota</taxon>
        <taxon>Actinomycetes</taxon>
        <taxon>Micrococcales</taxon>
        <taxon>Micrococcaceae</taxon>
        <taxon>Arthrobacter</taxon>
    </lineage>
</organism>
<reference evidence="4 5" key="1">
    <citation type="submission" date="2020-08" db="EMBL/GenBank/DDBJ databases">
        <title>A Genomic Blueprint of the Chicken Gut Microbiome.</title>
        <authorList>
            <person name="Gilroy R."/>
            <person name="Ravi A."/>
            <person name="Getino M."/>
            <person name="Pursley I."/>
            <person name="Horton D.L."/>
            <person name="Alikhan N.-F."/>
            <person name="Baker D."/>
            <person name="Gharbi K."/>
            <person name="Hall N."/>
            <person name="Watson M."/>
            <person name="Adriaenssens E.M."/>
            <person name="Foster-Nyarko E."/>
            <person name="Jarju S."/>
            <person name="Secka A."/>
            <person name="Antonio M."/>
            <person name="Oren A."/>
            <person name="Chaudhuri R."/>
            <person name="La Ragione R.M."/>
            <person name="Hildebrand F."/>
            <person name="Pallen M.J."/>
        </authorList>
    </citation>
    <scope>NUCLEOTIDE SEQUENCE [LARGE SCALE GENOMIC DNA]</scope>
    <source>
        <strain evidence="4 5">Sa2CUA1</strain>
    </source>
</reference>
<dbReference type="Gene3D" id="3.40.50.300">
    <property type="entry name" value="P-loop containing nucleotide triphosphate hydrolases"/>
    <property type="match status" value="1"/>
</dbReference>
<proteinExistence type="predicted"/>
<evidence type="ECO:0000256" key="1">
    <source>
        <dbReference type="ARBA" id="ARBA00022741"/>
    </source>
</evidence>
<dbReference type="InterPro" id="IPR027417">
    <property type="entry name" value="P-loop_NTPase"/>
</dbReference>
<dbReference type="PROSITE" id="PS00211">
    <property type="entry name" value="ABC_TRANSPORTER_1"/>
    <property type="match status" value="1"/>
</dbReference>
<dbReference type="CDD" id="cd03214">
    <property type="entry name" value="ABC_Iron-Siderophores_B12_Hemin"/>
    <property type="match status" value="1"/>
</dbReference>
<keyword evidence="2 4" id="KW-0067">ATP-binding</keyword>
<dbReference type="GO" id="GO:0005524">
    <property type="term" value="F:ATP binding"/>
    <property type="evidence" value="ECO:0007669"/>
    <property type="project" value="UniProtKB-KW"/>
</dbReference>
<evidence type="ECO:0000313" key="4">
    <source>
        <dbReference type="EMBL" id="MBD7994267.1"/>
    </source>
</evidence>
<dbReference type="Proteomes" id="UP000609874">
    <property type="component" value="Unassembled WGS sequence"/>
</dbReference>
<dbReference type="PANTHER" id="PTHR42794">
    <property type="entry name" value="HEMIN IMPORT ATP-BINDING PROTEIN HMUV"/>
    <property type="match status" value="1"/>
</dbReference>
<dbReference type="PANTHER" id="PTHR42794:SF2">
    <property type="entry name" value="ABC TRANSPORTER ATP-BINDING PROTEIN"/>
    <property type="match status" value="1"/>
</dbReference>
<evidence type="ECO:0000256" key="2">
    <source>
        <dbReference type="ARBA" id="ARBA00022840"/>
    </source>
</evidence>
<dbReference type="SUPFAM" id="SSF52540">
    <property type="entry name" value="P-loop containing nucleoside triphosphate hydrolases"/>
    <property type="match status" value="1"/>
</dbReference>
<evidence type="ECO:0000259" key="3">
    <source>
        <dbReference type="PROSITE" id="PS50893"/>
    </source>
</evidence>
<dbReference type="Pfam" id="PF00005">
    <property type="entry name" value="ABC_tran"/>
    <property type="match status" value="1"/>
</dbReference>
<evidence type="ECO:0000313" key="5">
    <source>
        <dbReference type="Proteomes" id="UP000609874"/>
    </source>
</evidence>
<gene>
    <name evidence="4" type="ORF">H9639_03020</name>
</gene>
<protein>
    <submittedName>
        <fullName evidence="4">ATP-binding cassette domain-containing protein</fullName>
    </submittedName>
</protein>
<dbReference type="InterPro" id="IPR017871">
    <property type="entry name" value="ABC_transporter-like_CS"/>
</dbReference>
<dbReference type="EMBL" id="JACSQD010000001">
    <property type="protein sequence ID" value="MBD7994267.1"/>
    <property type="molecule type" value="Genomic_DNA"/>
</dbReference>
<comment type="caution">
    <text evidence="4">The sequence shown here is derived from an EMBL/GenBank/DDBJ whole genome shotgun (WGS) entry which is preliminary data.</text>
</comment>
<name>A0ABR8UNZ5_9MICC</name>
<dbReference type="InterPro" id="IPR003593">
    <property type="entry name" value="AAA+_ATPase"/>
</dbReference>